<sequence length="348" mass="38915">MTENTGGNVIAAPGWLDWSYTGVDFELAGNGGDQCQTFLSVQQRIIESVFTTIVSGIVVVIAVLHLTLPNVPLKSDRDYCGKRILLVVMCTTFGIELGFKLATRQMIYILNPCHIATMMQIFCLAAPPSKLVTAVFRIHLHMLSGAPIAILFPVVNTRLLPFEIEVYYIQHILMLIIPLYLIIKGGVYNPEPMWDLSWAAVSVGSTYIYHFITLQYIGFVFKVNLNNMLCPAISDPFYGPYYRLCALFHQTLVLPFVAKFMYWICKKASPLTVCDLEETKVIDIMKDCFSGSKSSRQEVNNQGQAGVTLEAKKHTIFKHRNGSGDPTEKNGVLINHTRQPSNGHLKTS</sequence>
<dbReference type="AlphaFoldDB" id="A0A6J8AM49"/>
<keyword evidence="2 3" id="KW-0812">Transmembrane</keyword>
<dbReference type="InterPro" id="IPR026508">
    <property type="entry name" value="TMEM164"/>
</dbReference>
<evidence type="ECO:0000313" key="3">
    <source>
        <dbReference type="EMBL" id="CAC5370572.1"/>
    </source>
</evidence>
<feature type="transmembrane region" description="Helical" evidence="2">
    <location>
        <begin position="167"/>
        <end position="187"/>
    </location>
</feature>
<feature type="transmembrane region" description="Helical" evidence="2">
    <location>
        <begin position="105"/>
        <end position="126"/>
    </location>
</feature>
<dbReference type="PANTHER" id="PTHR20948">
    <property type="entry name" value="TRANSMEMBRANE PROTEIN 164"/>
    <property type="match status" value="1"/>
</dbReference>
<dbReference type="Pfam" id="PF14808">
    <property type="entry name" value="TMEM164"/>
    <property type="match status" value="1"/>
</dbReference>
<gene>
    <name evidence="3" type="ORF">MCOR_9369</name>
</gene>
<organism evidence="3 4">
    <name type="scientific">Mytilus coruscus</name>
    <name type="common">Sea mussel</name>
    <dbReference type="NCBI Taxonomy" id="42192"/>
    <lineage>
        <taxon>Eukaryota</taxon>
        <taxon>Metazoa</taxon>
        <taxon>Spiralia</taxon>
        <taxon>Lophotrochozoa</taxon>
        <taxon>Mollusca</taxon>
        <taxon>Bivalvia</taxon>
        <taxon>Autobranchia</taxon>
        <taxon>Pteriomorphia</taxon>
        <taxon>Mytilida</taxon>
        <taxon>Mytiloidea</taxon>
        <taxon>Mytilidae</taxon>
        <taxon>Mytilinae</taxon>
        <taxon>Mytilus</taxon>
    </lineage>
</organism>
<name>A0A6J8AM49_MYTCO</name>
<dbReference type="Proteomes" id="UP000507470">
    <property type="component" value="Unassembled WGS sequence"/>
</dbReference>
<feature type="transmembrane region" description="Helical" evidence="2">
    <location>
        <begin position="49"/>
        <end position="68"/>
    </location>
</feature>
<feature type="transmembrane region" description="Helical" evidence="2">
    <location>
        <begin position="138"/>
        <end position="155"/>
    </location>
</feature>
<evidence type="ECO:0000256" key="2">
    <source>
        <dbReference type="SAM" id="Phobius"/>
    </source>
</evidence>
<feature type="region of interest" description="Disordered" evidence="1">
    <location>
        <begin position="318"/>
        <end position="348"/>
    </location>
</feature>
<feature type="transmembrane region" description="Helical" evidence="2">
    <location>
        <begin position="80"/>
        <end position="99"/>
    </location>
</feature>
<dbReference type="EMBL" id="CACVKT020001721">
    <property type="protein sequence ID" value="CAC5370572.1"/>
    <property type="molecule type" value="Genomic_DNA"/>
</dbReference>
<accession>A0A6J8AM49</accession>
<feature type="transmembrane region" description="Helical" evidence="2">
    <location>
        <begin position="199"/>
        <end position="221"/>
    </location>
</feature>
<keyword evidence="2" id="KW-1133">Transmembrane helix</keyword>
<keyword evidence="4" id="KW-1185">Reference proteome</keyword>
<feature type="compositionally biased region" description="Polar residues" evidence="1">
    <location>
        <begin position="336"/>
        <end position="348"/>
    </location>
</feature>
<evidence type="ECO:0000256" key="1">
    <source>
        <dbReference type="SAM" id="MobiDB-lite"/>
    </source>
</evidence>
<proteinExistence type="predicted"/>
<dbReference type="OrthoDB" id="17328at2759"/>
<protein>
    <submittedName>
        <fullName evidence="3">Transmembrane protein 164</fullName>
    </submittedName>
</protein>
<evidence type="ECO:0000313" key="4">
    <source>
        <dbReference type="Proteomes" id="UP000507470"/>
    </source>
</evidence>
<keyword evidence="2" id="KW-0472">Membrane</keyword>
<dbReference type="PANTHER" id="PTHR20948:SF2">
    <property type="entry name" value="TRANSMEMBRANE PROTEIN 164"/>
    <property type="match status" value="1"/>
</dbReference>
<reference evidence="3 4" key="1">
    <citation type="submission" date="2020-06" db="EMBL/GenBank/DDBJ databases">
        <authorList>
            <person name="Li R."/>
            <person name="Bekaert M."/>
        </authorList>
    </citation>
    <scope>NUCLEOTIDE SEQUENCE [LARGE SCALE GENOMIC DNA]</scope>
    <source>
        <strain evidence="4">wild</strain>
    </source>
</reference>